<sequence length="83" mass="9333">MITTICNFDFLCITTAAATPPYKGIKSVFDFELYCALKIPRSDRNQKPGVLSPTTVDHIEIDEDKKPYAFSISKDFTPAHSNF</sequence>
<dbReference type="EMBL" id="CM042015">
    <property type="protein sequence ID" value="KAI3709141.1"/>
    <property type="molecule type" value="Genomic_DNA"/>
</dbReference>
<protein>
    <submittedName>
        <fullName evidence="1">Uncharacterized protein</fullName>
    </submittedName>
</protein>
<comment type="caution">
    <text evidence="1">The sequence shown here is derived from an EMBL/GenBank/DDBJ whole genome shotgun (WGS) entry which is preliminary data.</text>
</comment>
<name>A0ACB9AHD5_CICIN</name>
<organism evidence="1 2">
    <name type="scientific">Cichorium intybus</name>
    <name type="common">Chicory</name>
    <dbReference type="NCBI Taxonomy" id="13427"/>
    <lineage>
        <taxon>Eukaryota</taxon>
        <taxon>Viridiplantae</taxon>
        <taxon>Streptophyta</taxon>
        <taxon>Embryophyta</taxon>
        <taxon>Tracheophyta</taxon>
        <taxon>Spermatophyta</taxon>
        <taxon>Magnoliopsida</taxon>
        <taxon>eudicotyledons</taxon>
        <taxon>Gunneridae</taxon>
        <taxon>Pentapetalae</taxon>
        <taxon>asterids</taxon>
        <taxon>campanulids</taxon>
        <taxon>Asterales</taxon>
        <taxon>Asteraceae</taxon>
        <taxon>Cichorioideae</taxon>
        <taxon>Cichorieae</taxon>
        <taxon>Cichoriinae</taxon>
        <taxon>Cichorium</taxon>
    </lineage>
</organism>
<evidence type="ECO:0000313" key="1">
    <source>
        <dbReference type="EMBL" id="KAI3709141.1"/>
    </source>
</evidence>
<dbReference type="Proteomes" id="UP001055811">
    <property type="component" value="Linkage Group LG07"/>
</dbReference>
<accession>A0ACB9AHD5</accession>
<keyword evidence="2" id="KW-1185">Reference proteome</keyword>
<proteinExistence type="predicted"/>
<gene>
    <name evidence="1" type="ORF">L2E82_38900</name>
</gene>
<evidence type="ECO:0000313" key="2">
    <source>
        <dbReference type="Proteomes" id="UP001055811"/>
    </source>
</evidence>
<reference evidence="1 2" key="2">
    <citation type="journal article" date="2022" name="Mol. Ecol. Resour.">
        <title>The genomes of chicory, endive, great burdock and yacon provide insights into Asteraceae paleo-polyploidization history and plant inulin production.</title>
        <authorList>
            <person name="Fan W."/>
            <person name="Wang S."/>
            <person name="Wang H."/>
            <person name="Wang A."/>
            <person name="Jiang F."/>
            <person name="Liu H."/>
            <person name="Zhao H."/>
            <person name="Xu D."/>
            <person name="Zhang Y."/>
        </authorList>
    </citation>
    <scope>NUCLEOTIDE SEQUENCE [LARGE SCALE GENOMIC DNA]</scope>
    <source>
        <strain evidence="2">cv. Punajuju</strain>
        <tissue evidence="1">Leaves</tissue>
    </source>
</reference>
<reference evidence="2" key="1">
    <citation type="journal article" date="2022" name="Mol. Ecol. Resour.">
        <title>The genomes of chicory, endive, great burdock and yacon provide insights into Asteraceae palaeo-polyploidization history and plant inulin production.</title>
        <authorList>
            <person name="Fan W."/>
            <person name="Wang S."/>
            <person name="Wang H."/>
            <person name="Wang A."/>
            <person name="Jiang F."/>
            <person name="Liu H."/>
            <person name="Zhao H."/>
            <person name="Xu D."/>
            <person name="Zhang Y."/>
        </authorList>
    </citation>
    <scope>NUCLEOTIDE SEQUENCE [LARGE SCALE GENOMIC DNA]</scope>
    <source>
        <strain evidence="2">cv. Punajuju</strain>
    </source>
</reference>